<protein>
    <submittedName>
        <fullName evidence="3">Copper chaperone</fullName>
    </submittedName>
</protein>
<dbReference type="Proteomes" id="UP000293764">
    <property type="component" value="Unassembled WGS sequence"/>
</dbReference>
<gene>
    <name evidence="3" type="ORF">EUA98_14820</name>
</gene>
<evidence type="ECO:0000313" key="4">
    <source>
        <dbReference type="Proteomes" id="UP000293764"/>
    </source>
</evidence>
<name>A0A4Q5MX42_9MICO</name>
<dbReference type="OrthoDB" id="9813965at2"/>
<dbReference type="InterPro" id="IPR036163">
    <property type="entry name" value="HMA_dom_sf"/>
</dbReference>
<dbReference type="PROSITE" id="PS01047">
    <property type="entry name" value="HMA_1"/>
    <property type="match status" value="1"/>
</dbReference>
<evidence type="ECO:0000259" key="2">
    <source>
        <dbReference type="PROSITE" id="PS50846"/>
    </source>
</evidence>
<feature type="domain" description="HMA" evidence="2">
    <location>
        <begin position="3"/>
        <end position="71"/>
    </location>
</feature>
<sequence length="75" mass="7602">MTTTTDYIVTGMTCGHCVSAVTSELTALPGVSGVSINLVVDGSSTVTVQSASPLPEQAVREAVDEAGYVLQGAKE</sequence>
<dbReference type="Pfam" id="PF00403">
    <property type="entry name" value="HMA"/>
    <property type="match status" value="1"/>
</dbReference>
<dbReference type="EMBL" id="SDWW01000039">
    <property type="protein sequence ID" value="RYV50208.1"/>
    <property type="molecule type" value="Genomic_DNA"/>
</dbReference>
<dbReference type="RefSeq" id="WP_130103464.1">
    <property type="nucleotide sequence ID" value="NZ_SDWW01000039.1"/>
</dbReference>
<dbReference type="SUPFAM" id="SSF55008">
    <property type="entry name" value="HMA, heavy metal-associated domain"/>
    <property type="match status" value="1"/>
</dbReference>
<keyword evidence="1" id="KW-0479">Metal-binding</keyword>
<dbReference type="CDD" id="cd00371">
    <property type="entry name" value="HMA"/>
    <property type="match status" value="1"/>
</dbReference>
<dbReference type="AlphaFoldDB" id="A0A4Q5MX42"/>
<dbReference type="Gene3D" id="3.30.70.100">
    <property type="match status" value="1"/>
</dbReference>
<proteinExistence type="predicted"/>
<dbReference type="GO" id="GO:0046872">
    <property type="term" value="F:metal ion binding"/>
    <property type="evidence" value="ECO:0007669"/>
    <property type="project" value="UniProtKB-KW"/>
</dbReference>
<organism evidence="3 4">
    <name type="scientific">Pengzhenrongella frigida</name>
    <dbReference type="NCBI Taxonomy" id="1259133"/>
    <lineage>
        <taxon>Bacteria</taxon>
        <taxon>Bacillati</taxon>
        <taxon>Actinomycetota</taxon>
        <taxon>Actinomycetes</taxon>
        <taxon>Micrococcales</taxon>
        <taxon>Pengzhenrongella</taxon>
    </lineage>
</organism>
<accession>A0A4Q5MX42</accession>
<comment type="caution">
    <text evidence="3">The sequence shown here is derived from an EMBL/GenBank/DDBJ whole genome shotgun (WGS) entry which is preliminary data.</text>
</comment>
<evidence type="ECO:0000313" key="3">
    <source>
        <dbReference type="EMBL" id="RYV50208.1"/>
    </source>
</evidence>
<evidence type="ECO:0000256" key="1">
    <source>
        <dbReference type="ARBA" id="ARBA00022723"/>
    </source>
</evidence>
<dbReference type="InterPro" id="IPR017969">
    <property type="entry name" value="Heavy-metal-associated_CS"/>
</dbReference>
<dbReference type="PROSITE" id="PS50846">
    <property type="entry name" value="HMA_2"/>
    <property type="match status" value="1"/>
</dbReference>
<keyword evidence="4" id="KW-1185">Reference proteome</keyword>
<reference evidence="3 4" key="1">
    <citation type="submission" date="2019-01" db="EMBL/GenBank/DDBJ databases">
        <title>Novel species of Cellulomonas.</title>
        <authorList>
            <person name="Liu Q."/>
            <person name="Xin Y.-H."/>
        </authorList>
    </citation>
    <scope>NUCLEOTIDE SEQUENCE [LARGE SCALE GENOMIC DNA]</scope>
    <source>
        <strain evidence="3 4">HLT2-17</strain>
    </source>
</reference>
<dbReference type="InterPro" id="IPR006121">
    <property type="entry name" value="HMA_dom"/>
</dbReference>